<reference evidence="2" key="1">
    <citation type="submission" date="2023-03" db="EMBL/GenBank/DDBJ databases">
        <title>Lomoglobus Profundus gen. nov., sp. nov., a novel member of the phylum Verrucomicrobia, isolated from deep-marine sediment of South China Sea.</title>
        <authorList>
            <person name="Ahmad T."/>
            <person name="Ishaq S.E."/>
            <person name="Wang F."/>
        </authorList>
    </citation>
    <scope>NUCLEOTIDE SEQUENCE</scope>
    <source>
        <strain evidence="2">LMO-M01</strain>
    </source>
</reference>
<dbReference type="KEGG" id="slom:PXH66_17400"/>
<dbReference type="Pfam" id="PF25549">
    <property type="entry name" value="DUF7927"/>
    <property type="match status" value="1"/>
</dbReference>
<dbReference type="InterPro" id="IPR047589">
    <property type="entry name" value="DUF11_rpt"/>
</dbReference>
<dbReference type="InterPro" id="IPR013783">
    <property type="entry name" value="Ig-like_fold"/>
</dbReference>
<evidence type="ECO:0000313" key="2">
    <source>
        <dbReference type="EMBL" id="WED64116.1"/>
    </source>
</evidence>
<dbReference type="InterPro" id="IPR057687">
    <property type="entry name" value="DUF7927"/>
</dbReference>
<dbReference type="RefSeq" id="WP_330928021.1">
    <property type="nucleotide sequence ID" value="NZ_CP119075.1"/>
</dbReference>
<dbReference type="Proteomes" id="UP001218638">
    <property type="component" value="Chromosome"/>
</dbReference>
<protein>
    <recommendedName>
        <fullName evidence="1">DUF7927 domain-containing protein</fullName>
    </recommendedName>
</protein>
<sequence length="1540" mass="167374">MNIRLILTLLLCVATLRGNDGGPREEIINQATASFDGPIDSVLVSNTVVTVVAGDLHFTITTDAETVSSAGSIVTFPHALFHLDDEDEGYMVSLFNLDDSEFALEDLHAIYDANGNGVVDPGEERIELDQWFEVAGSASHNIIIVGIVPDSAPLNFVASIGLNVSSRSSGRTLRNVSRVTVVEGEDLIGLFVQKTADRARASVGDRIQYRLRTRNISSERLLQVCVRDRLPLGFTYVPDSARLDDVVLADRFLPNGEIDFFVGEVEAGESVEITYQVRVGPNALQGDGINRAYAVGPAIMSNLAEVAVEIEPGVFTDRGAILGRVFLDLDGDGFPGEIEPGVPGIRLFLEDGTYAITDADGRYSFYGLLARTHALKLDEITLPATAAPSGDDPRFAGRPGSRFVNLKFYEIHRADFPVSGDFDLIAAAIEARRDAEDVTRSLARTLRRDLSADDRSQDLSDVRALPANGLVGGAEVLQTGRDAEIDSVEGEAAPAASTRPRTLEAAITADATGADLAIMAPLDGTILAAPQTTLWIKGPLGASFSVEINGESVGADRLGQVVRDPANGREAWEYVGVKLVTGENRIEAVMMDMFGNERGRDGVTVLAPAQLGRIVLLPPVDGAAADGLTPASIIVRLEDEDGVPVTARMPVTLETTAGRWQVRDLDPLDPGIQVFITGGEDTFELLPPLRAGTGRVAASSGILRTEEEIAFVPALRPLIATGVIEGRIDLRGTSSLEPVGAGDSFEEALQAFTTSSSDGKLTAGARAAFYLKGKVRGDTLLTAAYDSDKADRDRLFRDIEPDAYYPVYGDGAVHGFDAQSTGRLYVRLEQGQNYLLLGDFTTTDRRNLRGGASLGTYQRSLNGVRTQGEIGGVKLDAWASEGTSAQVVEELPADGTSGPFTFSNRDGILQSERVEIITRDRNSASEIIRTQTLSRFVDYEFEPFSGRLLLRAPVPSLDADLNPVSLRVTYEVDQGGESFWTYGGGASADLTESLTVGATVARDENPENHYLLTGATVEWKPRDGTSILAEVARSESDESGAGLAGRVELRHKQGKHDIRAHLGRTEETFENQTATLMPGRTEGAVRVTSKLKPGWTLYTEGVYKAAEARDLEYYGVRSELRHQRGAWNFTAGLRHSHTEIGAREGRPETAQSDDINSVKLAVGRELPFLKGASAYGEYERDLGDGRETVATGFDWDLGKRGRLYGRHEFQSELSLPFDPDKLQRDASTVIGLERGVGGNGRTFSEYRIRDEFGDREIEAASGLRNRWDLREGVRLDTSFEKVHVFEGEARPSTMSATAAIDYAVNPDWRANGRLEWRQSGDQDTILSTLGYARRLDESWTALGRSVLVINQRDGDRPGDRIQGRLQAGAAYRPVGDAKWQILGKYEFRFDDATGSYGERRRNVHVLSTDINWMPAPRWEVSARLAGKAYDERDGDLSYRGMAGLAAVKVTRTFGTRWDASIAAHGRFGDDVGGSWAIGPEVGLVVRNNMRLGVGYNVSGFRDEDFIADGSASHGFYLTMKIKFDEDSLQGLRDQAKGWAR</sequence>
<accession>A0AAF0CN38</accession>
<dbReference type="Gene3D" id="2.60.40.10">
    <property type="entry name" value="Immunoglobulins"/>
    <property type="match status" value="1"/>
</dbReference>
<gene>
    <name evidence="2" type="ORF">PXH66_17400</name>
</gene>
<keyword evidence="3" id="KW-1185">Reference proteome</keyword>
<dbReference type="SUPFAM" id="SSF56935">
    <property type="entry name" value="Porins"/>
    <property type="match status" value="1"/>
</dbReference>
<dbReference type="SUPFAM" id="SSF117074">
    <property type="entry name" value="Hypothetical protein PA1324"/>
    <property type="match status" value="1"/>
</dbReference>
<feature type="domain" description="DUF7927" evidence="1">
    <location>
        <begin position="193"/>
        <end position="295"/>
    </location>
</feature>
<dbReference type="NCBIfam" id="TIGR01451">
    <property type="entry name" value="B_ant_repeat"/>
    <property type="match status" value="1"/>
</dbReference>
<dbReference type="EMBL" id="CP119075">
    <property type="protein sequence ID" value="WED64116.1"/>
    <property type="molecule type" value="Genomic_DNA"/>
</dbReference>
<name>A0AAF0CN38_9BACT</name>
<organism evidence="2 3">
    <name type="scientific">Synoicihabitans lomoniglobus</name>
    <dbReference type="NCBI Taxonomy" id="2909285"/>
    <lineage>
        <taxon>Bacteria</taxon>
        <taxon>Pseudomonadati</taxon>
        <taxon>Verrucomicrobiota</taxon>
        <taxon>Opitutia</taxon>
        <taxon>Opitutales</taxon>
        <taxon>Opitutaceae</taxon>
        <taxon>Synoicihabitans</taxon>
    </lineage>
</organism>
<evidence type="ECO:0000313" key="3">
    <source>
        <dbReference type="Proteomes" id="UP001218638"/>
    </source>
</evidence>
<proteinExistence type="predicted"/>
<evidence type="ECO:0000259" key="1">
    <source>
        <dbReference type="Pfam" id="PF25549"/>
    </source>
</evidence>